<dbReference type="AlphaFoldDB" id="A0A9Q1JQN8"/>
<sequence>MNLFPNFASVGQAAEYIWDTFFLGSRRKAVLHGLHGLCPHFDLKVATQYAHNSNIPEMVQAIFYAMVVDDAAKLGLSCMFTMDCIMWAMWQLDWNPVESWLEDVDRRLTRAQPSRLTNPPADPAPSGSYVKRKMTSFPTFQDTTHVAEYFRDNLYWSLRESSDLRPRLLPLNFHGLCPEFAIFYAMVINEVKELGLSSRDTMRRMMLDMQELRWDIVETWSQAIDERLRDAQPCPEVTSRLRGAPSVSSDDE</sequence>
<protein>
    <submittedName>
        <fullName evidence="1">Uncharacterized protein</fullName>
    </submittedName>
</protein>
<reference evidence="1" key="1">
    <citation type="submission" date="2022-04" db="EMBL/GenBank/DDBJ databases">
        <title>Carnegiea gigantea Genome sequencing and assembly v2.</title>
        <authorList>
            <person name="Copetti D."/>
            <person name="Sanderson M.J."/>
            <person name="Burquez A."/>
            <person name="Wojciechowski M.F."/>
        </authorList>
    </citation>
    <scope>NUCLEOTIDE SEQUENCE</scope>
    <source>
        <strain evidence="1">SGP5-SGP5p</strain>
        <tissue evidence="1">Aerial part</tissue>
    </source>
</reference>
<dbReference type="Proteomes" id="UP001153076">
    <property type="component" value="Unassembled WGS sequence"/>
</dbReference>
<gene>
    <name evidence="1" type="ORF">Cgig2_026281</name>
</gene>
<comment type="caution">
    <text evidence="1">The sequence shown here is derived from an EMBL/GenBank/DDBJ whole genome shotgun (WGS) entry which is preliminary data.</text>
</comment>
<dbReference type="EMBL" id="JAKOGI010000918">
    <property type="protein sequence ID" value="KAJ8429245.1"/>
    <property type="molecule type" value="Genomic_DNA"/>
</dbReference>
<accession>A0A9Q1JQN8</accession>
<organism evidence="1 2">
    <name type="scientific">Carnegiea gigantea</name>
    <dbReference type="NCBI Taxonomy" id="171969"/>
    <lineage>
        <taxon>Eukaryota</taxon>
        <taxon>Viridiplantae</taxon>
        <taxon>Streptophyta</taxon>
        <taxon>Embryophyta</taxon>
        <taxon>Tracheophyta</taxon>
        <taxon>Spermatophyta</taxon>
        <taxon>Magnoliopsida</taxon>
        <taxon>eudicotyledons</taxon>
        <taxon>Gunneridae</taxon>
        <taxon>Pentapetalae</taxon>
        <taxon>Caryophyllales</taxon>
        <taxon>Cactineae</taxon>
        <taxon>Cactaceae</taxon>
        <taxon>Cactoideae</taxon>
        <taxon>Echinocereeae</taxon>
        <taxon>Carnegiea</taxon>
    </lineage>
</organism>
<proteinExistence type="predicted"/>
<evidence type="ECO:0000313" key="1">
    <source>
        <dbReference type="EMBL" id="KAJ8429245.1"/>
    </source>
</evidence>
<name>A0A9Q1JQN8_9CARY</name>
<evidence type="ECO:0000313" key="2">
    <source>
        <dbReference type="Proteomes" id="UP001153076"/>
    </source>
</evidence>
<keyword evidence="2" id="KW-1185">Reference proteome</keyword>